<name>A0ABR5J085_9ACTN</name>
<evidence type="ECO:0000313" key="2">
    <source>
        <dbReference type="EMBL" id="KOG86803.1"/>
    </source>
</evidence>
<dbReference type="Proteomes" id="UP000037020">
    <property type="component" value="Unassembled WGS sequence"/>
</dbReference>
<accession>A0ABR5J085</accession>
<organism evidence="2 3">
    <name type="scientific">Streptomyces varsoviensis</name>
    <dbReference type="NCBI Taxonomy" id="67373"/>
    <lineage>
        <taxon>Bacteria</taxon>
        <taxon>Bacillati</taxon>
        <taxon>Actinomycetota</taxon>
        <taxon>Actinomycetes</taxon>
        <taxon>Kitasatosporales</taxon>
        <taxon>Streptomycetaceae</taxon>
        <taxon>Streptomyces</taxon>
    </lineage>
</organism>
<evidence type="ECO:0000313" key="3">
    <source>
        <dbReference type="Proteomes" id="UP000037020"/>
    </source>
</evidence>
<sequence length="70" mass="6960">MLDDVRAVRQHTTSEGKTMSASQTSSTDPAPGVTGPAVTAAASRPGTDGESADAAAVYVAADGTTCLLYT</sequence>
<feature type="compositionally biased region" description="Polar residues" evidence="1">
    <location>
        <begin position="10"/>
        <end position="28"/>
    </location>
</feature>
<protein>
    <submittedName>
        <fullName evidence="2">Uncharacterized protein</fullName>
    </submittedName>
</protein>
<comment type="caution">
    <text evidence="2">The sequence shown here is derived from an EMBL/GenBank/DDBJ whole genome shotgun (WGS) entry which is preliminary data.</text>
</comment>
<dbReference type="EMBL" id="LGUT01002619">
    <property type="protein sequence ID" value="KOG86803.1"/>
    <property type="molecule type" value="Genomic_DNA"/>
</dbReference>
<keyword evidence="3" id="KW-1185">Reference proteome</keyword>
<feature type="region of interest" description="Disordered" evidence="1">
    <location>
        <begin position="1"/>
        <end position="50"/>
    </location>
</feature>
<feature type="non-terminal residue" evidence="2">
    <location>
        <position position="70"/>
    </location>
</feature>
<reference evidence="2 3" key="1">
    <citation type="submission" date="2015-07" db="EMBL/GenBank/DDBJ databases">
        <authorList>
            <person name="Ju K.-S."/>
            <person name="Doroghazi J.R."/>
            <person name="Metcalf W.W."/>
        </authorList>
    </citation>
    <scope>NUCLEOTIDE SEQUENCE [LARGE SCALE GENOMIC DNA]</scope>
    <source>
        <strain evidence="2 3">NRRL B-3589</strain>
    </source>
</reference>
<gene>
    <name evidence="2" type="ORF">ADK38_29020</name>
</gene>
<proteinExistence type="predicted"/>
<evidence type="ECO:0000256" key="1">
    <source>
        <dbReference type="SAM" id="MobiDB-lite"/>
    </source>
</evidence>